<keyword evidence="2" id="KW-1185">Reference proteome</keyword>
<evidence type="ECO:0000313" key="2">
    <source>
        <dbReference type="Proteomes" id="UP000601435"/>
    </source>
</evidence>
<accession>A0A813BJY9</accession>
<gene>
    <name evidence="1" type="ORF">SNEC2469_LOCUS30859</name>
</gene>
<dbReference type="EMBL" id="CAJNJA010073109">
    <property type="protein sequence ID" value="CAE7908751.1"/>
    <property type="molecule type" value="Genomic_DNA"/>
</dbReference>
<organism evidence="1 2">
    <name type="scientific">Symbiodinium necroappetens</name>
    <dbReference type="NCBI Taxonomy" id="1628268"/>
    <lineage>
        <taxon>Eukaryota</taxon>
        <taxon>Sar</taxon>
        <taxon>Alveolata</taxon>
        <taxon>Dinophyceae</taxon>
        <taxon>Suessiales</taxon>
        <taxon>Symbiodiniaceae</taxon>
        <taxon>Symbiodinium</taxon>
    </lineage>
</organism>
<protein>
    <submittedName>
        <fullName evidence="1">Uncharacterized protein</fullName>
    </submittedName>
</protein>
<dbReference type="AlphaFoldDB" id="A0A813BJY9"/>
<feature type="non-terminal residue" evidence="1">
    <location>
        <position position="294"/>
    </location>
</feature>
<comment type="caution">
    <text evidence="1">The sequence shown here is derived from an EMBL/GenBank/DDBJ whole genome shotgun (WGS) entry which is preliminary data.</text>
</comment>
<dbReference type="Proteomes" id="UP000601435">
    <property type="component" value="Unassembled WGS sequence"/>
</dbReference>
<name>A0A813BJY9_9DINO</name>
<proteinExistence type="predicted"/>
<reference evidence="1" key="1">
    <citation type="submission" date="2021-02" db="EMBL/GenBank/DDBJ databases">
        <authorList>
            <person name="Dougan E. K."/>
            <person name="Rhodes N."/>
            <person name="Thang M."/>
            <person name="Chan C."/>
        </authorList>
    </citation>
    <scope>NUCLEOTIDE SEQUENCE</scope>
</reference>
<evidence type="ECO:0000313" key="1">
    <source>
        <dbReference type="EMBL" id="CAE7908751.1"/>
    </source>
</evidence>
<sequence length="294" mass="33841">MCFFNLYHWLEGIRSLFVSIQIKVKPRWHVITKPDSGPEEILTVEQKQGGHIMQVDDVLARLRQLLDRTRTPDSVRDIFNLYGHGLLVQEETAEAHQVQCEESEESFGHKFMRAVACRAVLTSTKLEVDKPEKYITRTDEEEHETEEIFQQLMREAEQRRGSAEVVLLPVRVGHEREDLQLEEPTWIAGAADISTAFLNTVLQRGEAPLLEPPAIMRRLNLVPRGVKYLPLKALYGLRISPKEWSRDRDATLNGSVIKPRTGDVMPAVRCLEYIGQKWTLKLQGYISRKECDIK</sequence>